<dbReference type="EMBL" id="JBHUME010000007">
    <property type="protein sequence ID" value="MFD2612701.1"/>
    <property type="molecule type" value="Genomic_DNA"/>
</dbReference>
<comment type="caution">
    <text evidence="1">The sequence shown here is derived from an EMBL/GenBank/DDBJ whole genome shotgun (WGS) entry which is preliminary data.</text>
</comment>
<dbReference type="RefSeq" id="WP_377602452.1">
    <property type="nucleotide sequence ID" value="NZ_JBHUME010000007.1"/>
</dbReference>
<proteinExistence type="predicted"/>
<reference evidence="2" key="1">
    <citation type="journal article" date="2019" name="Int. J. Syst. Evol. Microbiol.">
        <title>The Global Catalogue of Microorganisms (GCM) 10K type strain sequencing project: providing services to taxonomists for standard genome sequencing and annotation.</title>
        <authorList>
            <consortium name="The Broad Institute Genomics Platform"/>
            <consortium name="The Broad Institute Genome Sequencing Center for Infectious Disease"/>
            <person name="Wu L."/>
            <person name="Ma J."/>
        </authorList>
    </citation>
    <scope>NUCLEOTIDE SEQUENCE [LARGE SCALE GENOMIC DNA]</scope>
    <source>
        <strain evidence="2">KCTC 3950</strain>
    </source>
</reference>
<accession>A0ABW5PBJ3</accession>
<name>A0ABW5PBJ3_9BACL</name>
<dbReference type="Proteomes" id="UP001597541">
    <property type="component" value="Unassembled WGS sequence"/>
</dbReference>
<evidence type="ECO:0000313" key="2">
    <source>
        <dbReference type="Proteomes" id="UP001597541"/>
    </source>
</evidence>
<protein>
    <submittedName>
        <fullName evidence="1">Uncharacterized protein</fullName>
    </submittedName>
</protein>
<evidence type="ECO:0000313" key="1">
    <source>
        <dbReference type="EMBL" id="MFD2612701.1"/>
    </source>
</evidence>
<sequence>MSEFSESYHLFSDRQEEGVELLTRAKLKGYVYPAQNHWVTILAEGSMFQENKQLVRNNLGTLVHYIFAEDHGWTLSIYERAEQVFHYDCVWEEEVDSNYGEFNLNKVVDVINANPVQNAKVTLEELQPLFHITEFEQAFELSPAYRVAELLGMPYYEWLSYEYVKSDMADGDSSNIVEGLVAV</sequence>
<organism evidence="1 2">
    <name type="scientific">Paenibacillus gansuensis</name>
    <dbReference type="NCBI Taxonomy" id="306542"/>
    <lineage>
        <taxon>Bacteria</taxon>
        <taxon>Bacillati</taxon>
        <taxon>Bacillota</taxon>
        <taxon>Bacilli</taxon>
        <taxon>Bacillales</taxon>
        <taxon>Paenibacillaceae</taxon>
        <taxon>Paenibacillus</taxon>
    </lineage>
</organism>
<keyword evidence="2" id="KW-1185">Reference proteome</keyword>
<gene>
    <name evidence="1" type="ORF">ACFSUF_09730</name>
</gene>